<name>A0A564Y2G2_HYMDI</name>
<feature type="region of interest" description="Disordered" evidence="1">
    <location>
        <begin position="1"/>
        <end position="22"/>
    </location>
</feature>
<evidence type="ECO:0000313" key="3">
    <source>
        <dbReference type="Proteomes" id="UP000321570"/>
    </source>
</evidence>
<evidence type="ECO:0000256" key="1">
    <source>
        <dbReference type="SAM" id="MobiDB-lite"/>
    </source>
</evidence>
<sequence length="65" mass="7236">MQPVALRTSTDMCARASSTNQQSRSLQLSMVLYLKTKFLRHKNNEVVNKPSPLSIFLVLTTVGIA</sequence>
<reference evidence="2 3" key="1">
    <citation type="submission" date="2019-07" db="EMBL/GenBank/DDBJ databases">
        <authorList>
            <person name="Jastrzebski P J."/>
            <person name="Paukszto L."/>
            <person name="Jastrzebski P J."/>
        </authorList>
    </citation>
    <scope>NUCLEOTIDE SEQUENCE [LARGE SCALE GENOMIC DNA]</scope>
    <source>
        <strain evidence="2 3">WMS-il1</strain>
    </source>
</reference>
<evidence type="ECO:0000313" key="2">
    <source>
        <dbReference type="EMBL" id="VUZ41447.1"/>
    </source>
</evidence>
<protein>
    <submittedName>
        <fullName evidence="2">Uncharacterized protein</fullName>
    </submittedName>
</protein>
<organism evidence="2 3">
    <name type="scientific">Hymenolepis diminuta</name>
    <name type="common">Rat tapeworm</name>
    <dbReference type="NCBI Taxonomy" id="6216"/>
    <lineage>
        <taxon>Eukaryota</taxon>
        <taxon>Metazoa</taxon>
        <taxon>Spiralia</taxon>
        <taxon>Lophotrochozoa</taxon>
        <taxon>Platyhelminthes</taxon>
        <taxon>Cestoda</taxon>
        <taxon>Eucestoda</taxon>
        <taxon>Cyclophyllidea</taxon>
        <taxon>Hymenolepididae</taxon>
        <taxon>Hymenolepis</taxon>
    </lineage>
</organism>
<keyword evidence="3" id="KW-1185">Reference proteome</keyword>
<dbReference type="EMBL" id="CABIJS010000056">
    <property type="protein sequence ID" value="VUZ41447.1"/>
    <property type="molecule type" value="Genomic_DNA"/>
</dbReference>
<gene>
    <name evidence="2" type="ORF">WMSIL1_LOCUS2277</name>
</gene>
<feature type="compositionally biased region" description="Polar residues" evidence="1">
    <location>
        <begin position="7"/>
        <end position="22"/>
    </location>
</feature>
<proteinExistence type="predicted"/>
<dbReference type="Proteomes" id="UP000321570">
    <property type="component" value="Unassembled WGS sequence"/>
</dbReference>
<accession>A0A564Y2G2</accession>
<dbReference type="AlphaFoldDB" id="A0A564Y2G2"/>